<accession>A0A9W5RCV0</accession>
<evidence type="ECO:0000313" key="4">
    <source>
        <dbReference type="Proteomes" id="UP000014387"/>
    </source>
</evidence>
<comment type="similarity">
    <text evidence="1 2">Belongs to the UPF0102 family.</text>
</comment>
<protein>
    <recommendedName>
        <fullName evidence="2">UPF0102 protein HMPREF9238_01678</fullName>
    </recommendedName>
</protein>
<dbReference type="Pfam" id="PF02021">
    <property type="entry name" value="UPF0102"/>
    <property type="match status" value="1"/>
</dbReference>
<dbReference type="AlphaFoldDB" id="A0A9W5RCV0"/>
<comment type="caution">
    <text evidence="3">The sequence shown here is derived from an EMBL/GenBank/DDBJ whole genome shotgun (WGS) entry which is preliminary data.</text>
</comment>
<evidence type="ECO:0000313" key="3">
    <source>
        <dbReference type="EMBL" id="EPD29362.1"/>
    </source>
</evidence>
<dbReference type="HAMAP" id="MF_00048">
    <property type="entry name" value="UPF0102"/>
    <property type="match status" value="1"/>
</dbReference>
<keyword evidence="4" id="KW-1185">Reference proteome</keyword>
<dbReference type="InterPro" id="IPR003509">
    <property type="entry name" value="UPF0102_YraN-like"/>
</dbReference>
<sequence>MARTHRLGQVGEDLVAEYLTEQGWQILDRNYRRRGVELDIVARDPKRGIVFVEVKTRSARGAATAWESITEQKMRFLRRGAAVWLSEHQQSGSVCMDAVVVKVRGSMADIEHRKGIV</sequence>
<proteinExistence type="inferred from homology"/>
<reference evidence="3 4" key="1">
    <citation type="submission" date="2013-05" db="EMBL/GenBank/DDBJ databases">
        <title>The Genome Sequence of Actinomyces europaeus ACS-120-V-COL10B.</title>
        <authorList>
            <consortium name="The Broad Institute Genomics Platform"/>
            <person name="Earl A."/>
            <person name="Ward D."/>
            <person name="Feldgarden M."/>
            <person name="Gevers D."/>
            <person name="Saerens B."/>
            <person name="Vaneechoutte M."/>
            <person name="Walker B."/>
            <person name="Young S."/>
            <person name="Zeng Q."/>
            <person name="Gargeya S."/>
            <person name="Fitzgerald M."/>
            <person name="Haas B."/>
            <person name="Abouelleil A."/>
            <person name="Allen A.W."/>
            <person name="Alvarado L."/>
            <person name="Arachchi H.M."/>
            <person name="Berlin A.M."/>
            <person name="Chapman S.B."/>
            <person name="Gainer-Dewar J."/>
            <person name="Goldberg J."/>
            <person name="Griggs A."/>
            <person name="Gujja S."/>
            <person name="Hansen M."/>
            <person name="Howarth C."/>
            <person name="Imamovic A."/>
            <person name="Ireland A."/>
            <person name="Larimer J."/>
            <person name="McCowan C."/>
            <person name="Murphy C."/>
            <person name="Pearson M."/>
            <person name="Poon T.W."/>
            <person name="Priest M."/>
            <person name="Roberts A."/>
            <person name="Saif S."/>
            <person name="Shea T."/>
            <person name="Sisk P."/>
            <person name="Sykes S."/>
            <person name="Wortman J."/>
            <person name="Nusbaum C."/>
            <person name="Birren B."/>
        </authorList>
    </citation>
    <scope>NUCLEOTIDE SEQUENCE [LARGE SCALE GENOMIC DNA]</scope>
    <source>
        <strain evidence="3 4">ACS-120-V-Col10b</strain>
    </source>
</reference>
<dbReference type="EMBL" id="AGWN01000005">
    <property type="protein sequence ID" value="EPD29362.1"/>
    <property type="molecule type" value="Genomic_DNA"/>
</dbReference>
<dbReference type="Gene3D" id="3.40.1350.10">
    <property type="match status" value="1"/>
</dbReference>
<dbReference type="InterPro" id="IPR011856">
    <property type="entry name" value="tRNA_endonuc-like_dom_sf"/>
</dbReference>
<dbReference type="GO" id="GO:0003676">
    <property type="term" value="F:nucleic acid binding"/>
    <property type="evidence" value="ECO:0007669"/>
    <property type="project" value="InterPro"/>
</dbReference>
<organism evidence="3 4">
    <name type="scientific">Gleimia europaea ACS-120-V-Col10b</name>
    <dbReference type="NCBI Taxonomy" id="883069"/>
    <lineage>
        <taxon>Bacteria</taxon>
        <taxon>Bacillati</taxon>
        <taxon>Actinomycetota</taxon>
        <taxon>Actinomycetes</taxon>
        <taxon>Actinomycetales</taxon>
        <taxon>Actinomycetaceae</taxon>
        <taxon>Gleimia</taxon>
    </lineage>
</organism>
<name>A0A9W5RCV0_9ACTO</name>
<dbReference type="CDD" id="cd20736">
    <property type="entry name" value="PoNe_Nuclease"/>
    <property type="match status" value="1"/>
</dbReference>
<evidence type="ECO:0000256" key="1">
    <source>
        <dbReference type="ARBA" id="ARBA00006738"/>
    </source>
</evidence>
<dbReference type="PANTHER" id="PTHR34039:SF1">
    <property type="entry name" value="UPF0102 PROTEIN YRAN"/>
    <property type="match status" value="1"/>
</dbReference>
<dbReference type="Proteomes" id="UP000014387">
    <property type="component" value="Unassembled WGS sequence"/>
</dbReference>
<dbReference type="InterPro" id="IPR011335">
    <property type="entry name" value="Restrct_endonuc-II-like"/>
</dbReference>
<dbReference type="RefSeq" id="WP_016444995.1">
    <property type="nucleotide sequence ID" value="NZ_KE150268.1"/>
</dbReference>
<evidence type="ECO:0000256" key="2">
    <source>
        <dbReference type="HAMAP-Rule" id="MF_00048"/>
    </source>
</evidence>
<dbReference type="SUPFAM" id="SSF52980">
    <property type="entry name" value="Restriction endonuclease-like"/>
    <property type="match status" value="1"/>
</dbReference>
<dbReference type="OrthoDB" id="9794876at2"/>
<dbReference type="PANTHER" id="PTHR34039">
    <property type="entry name" value="UPF0102 PROTEIN YRAN"/>
    <property type="match status" value="1"/>
</dbReference>
<gene>
    <name evidence="3" type="ORF">HMPREF9238_01678</name>
</gene>